<keyword evidence="2" id="KW-1003">Cell membrane</keyword>
<keyword evidence="5 6" id="KW-0472">Membrane</keyword>
<evidence type="ECO:0000256" key="3">
    <source>
        <dbReference type="ARBA" id="ARBA00022692"/>
    </source>
</evidence>
<accession>A0ABM9P4F2</accession>
<feature type="transmembrane region" description="Helical" evidence="6">
    <location>
        <begin position="368"/>
        <end position="385"/>
    </location>
</feature>
<feature type="transmembrane region" description="Helical" evidence="6">
    <location>
        <begin position="20"/>
        <end position="43"/>
    </location>
</feature>
<name>A0ABM9P4F2_9FLAO</name>
<feature type="transmembrane region" description="Helical" evidence="6">
    <location>
        <begin position="341"/>
        <end position="361"/>
    </location>
</feature>
<dbReference type="RefSeq" id="WP_348713067.1">
    <property type="nucleotide sequence ID" value="NZ_CAXIXW010000013.1"/>
</dbReference>
<evidence type="ECO:0000256" key="4">
    <source>
        <dbReference type="ARBA" id="ARBA00022989"/>
    </source>
</evidence>
<evidence type="ECO:0000313" key="9">
    <source>
        <dbReference type="Proteomes" id="UP001497416"/>
    </source>
</evidence>
<sequence length="442" mass="49574">MDKLKLIIQREFLAKVKNKSFIIMTFLSPLLMVGMGALVYFLMKKNDEKIKKIVFVDESGIFTKETFKDSKTVVYEDYTKLGVEETKKKVEEGNYYGALIIPKKDSLELLAKSIEFYSKDSPGLSVMGEIEGKIERRLKNLKLTQFGIDLAKIKAARISSDIKMFNFSGEESSKAKNVASIIAGGAAGYLLFMFVLIYGTSVMRSVIEEKTSRIIEVIVSSVKPFQLMLGKIIGNASAGLVQFFVWGIIIFILSMVLPLVFGIDMTEMQSARVSPEQMEAMKQAAGGGGKIERLIQGVLALPLLKMFILFIFYFFGGYMLYSSLFAAIGAAVDNETDTQQFMTPIMLPLILGVYVGFFTVINDPHGPISVIFSYIPFTSPIVMLMRVPFGVAWWEIALSLLILIVTFISAVWIAAKIYRVGILMYGKKANYKDLWKWIRYSS</sequence>
<dbReference type="InterPro" id="IPR051449">
    <property type="entry name" value="ABC-2_transporter_component"/>
</dbReference>
<gene>
    <name evidence="8" type="ORF">T190607A01A_40138</name>
</gene>
<feature type="transmembrane region" description="Helical" evidence="6">
    <location>
        <begin position="391"/>
        <end position="415"/>
    </location>
</feature>
<evidence type="ECO:0000313" key="8">
    <source>
        <dbReference type="EMBL" id="CAL2091066.1"/>
    </source>
</evidence>
<proteinExistence type="predicted"/>
<evidence type="ECO:0000256" key="6">
    <source>
        <dbReference type="SAM" id="Phobius"/>
    </source>
</evidence>
<dbReference type="PANTHER" id="PTHR30294:SF29">
    <property type="entry name" value="MULTIDRUG ABC TRANSPORTER PERMEASE YBHS-RELATED"/>
    <property type="match status" value="1"/>
</dbReference>
<dbReference type="Gene3D" id="3.40.190.10">
    <property type="entry name" value="Periplasmic binding protein-like II"/>
    <property type="match status" value="1"/>
</dbReference>
<feature type="transmembrane region" description="Helical" evidence="6">
    <location>
        <begin position="243"/>
        <end position="263"/>
    </location>
</feature>
<feature type="transmembrane region" description="Helical" evidence="6">
    <location>
        <begin position="298"/>
        <end position="321"/>
    </location>
</feature>
<evidence type="ECO:0000256" key="1">
    <source>
        <dbReference type="ARBA" id="ARBA00004651"/>
    </source>
</evidence>
<keyword evidence="3 6" id="KW-0812">Transmembrane</keyword>
<dbReference type="Proteomes" id="UP001497416">
    <property type="component" value="Unassembled WGS sequence"/>
</dbReference>
<comment type="caution">
    <text evidence="8">The sequence shown here is derived from an EMBL/GenBank/DDBJ whole genome shotgun (WGS) entry which is preliminary data.</text>
</comment>
<organism evidence="8 9">
    <name type="scientific">Tenacibaculum platacis</name>
    <dbReference type="NCBI Taxonomy" id="3137852"/>
    <lineage>
        <taxon>Bacteria</taxon>
        <taxon>Pseudomonadati</taxon>
        <taxon>Bacteroidota</taxon>
        <taxon>Flavobacteriia</taxon>
        <taxon>Flavobacteriales</taxon>
        <taxon>Flavobacteriaceae</taxon>
        <taxon>Tenacibaculum</taxon>
    </lineage>
</organism>
<dbReference type="SUPFAM" id="SSF53850">
    <property type="entry name" value="Periplasmic binding protein-like II"/>
    <property type="match status" value="1"/>
</dbReference>
<dbReference type="Pfam" id="PF12698">
    <property type="entry name" value="ABC2_membrane_3"/>
    <property type="match status" value="1"/>
</dbReference>
<dbReference type="PANTHER" id="PTHR30294">
    <property type="entry name" value="MEMBRANE COMPONENT OF ABC TRANSPORTER YHHJ-RELATED"/>
    <property type="match status" value="1"/>
</dbReference>
<keyword evidence="4 6" id="KW-1133">Transmembrane helix</keyword>
<keyword evidence="9" id="KW-1185">Reference proteome</keyword>
<dbReference type="EMBL" id="CAXIXY010000006">
    <property type="protein sequence ID" value="CAL2091066.1"/>
    <property type="molecule type" value="Genomic_DNA"/>
</dbReference>
<comment type="subcellular location">
    <subcellularLocation>
        <location evidence="1">Cell membrane</location>
        <topology evidence="1">Multi-pass membrane protein</topology>
    </subcellularLocation>
</comment>
<evidence type="ECO:0000259" key="7">
    <source>
        <dbReference type="Pfam" id="PF12698"/>
    </source>
</evidence>
<evidence type="ECO:0000256" key="2">
    <source>
        <dbReference type="ARBA" id="ARBA00022475"/>
    </source>
</evidence>
<reference evidence="8 9" key="1">
    <citation type="submission" date="2024-05" db="EMBL/GenBank/DDBJ databases">
        <authorList>
            <person name="Duchaud E."/>
        </authorList>
    </citation>
    <scope>NUCLEOTIDE SEQUENCE [LARGE SCALE GENOMIC DNA]</scope>
    <source>
        <strain evidence="8">Ena-SAMPLE-TAB-13-05-2024-13:56:06:370-140302</strain>
    </source>
</reference>
<dbReference type="InterPro" id="IPR013525">
    <property type="entry name" value="ABC2_TM"/>
</dbReference>
<protein>
    <submittedName>
        <fullName evidence="8">ABC transporter permease</fullName>
    </submittedName>
</protein>
<feature type="transmembrane region" description="Helical" evidence="6">
    <location>
        <begin position="178"/>
        <end position="198"/>
    </location>
</feature>
<feature type="domain" description="ABC-2 type transporter transmembrane" evidence="7">
    <location>
        <begin position="19"/>
        <end position="415"/>
    </location>
</feature>
<evidence type="ECO:0000256" key="5">
    <source>
        <dbReference type="ARBA" id="ARBA00023136"/>
    </source>
</evidence>